<feature type="region of interest" description="Disordered" evidence="1">
    <location>
        <begin position="40"/>
        <end position="68"/>
    </location>
</feature>
<name>A0A932HZ03_UNCTE</name>
<evidence type="ECO:0000313" key="3">
    <source>
        <dbReference type="Proteomes" id="UP000782312"/>
    </source>
</evidence>
<organism evidence="2 3">
    <name type="scientific">Tectimicrobiota bacterium</name>
    <dbReference type="NCBI Taxonomy" id="2528274"/>
    <lineage>
        <taxon>Bacteria</taxon>
        <taxon>Pseudomonadati</taxon>
        <taxon>Nitrospinota/Tectimicrobiota group</taxon>
        <taxon>Candidatus Tectimicrobiota</taxon>
    </lineage>
</organism>
<protein>
    <submittedName>
        <fullName evidence="2">Uncharacterized protein</fullName>
    </submittedName>
</protein>
<reference evidence="2" key="1">
    <citation type="submission" date="2020-07" db="EMBL/GenBank/DDBJ databases">
        <title>Huge and variable diversity of episymbiotic CPR bacteria and DPANN archaea in groundwater ecosystems.</title>
        <authorList>
            <person name="He C.Y."/>
            <person name="Keren R."/>
            <person name="Whittaker M."/>
            <person name="Farag I.F."/>
            <person name="Doudna J."/>
            <person name="Cate J.H.D."/>
            <person name="Banfield J.F."/>
        </authorList>
    </citation>
    <scope>NUCLEOTIDE SEQUENCE</scope>
    <source>
        <strain evidence="2">NC_groundwater_763_Ag_S-0.2um_68_21</strain>
    </source>
</reference>
<dbReference type="Proteomes" id="UP000782312">
    <property type="component" value="Unassembled WGS sequence"/>
</dbReference>
<dbReference type="AlphaFoldDB" id="A0A932HZ03"/>
<accession>A0A932HZ03</accession>
<feature type="compositionally biased region" description="Basic residues" evidence="1">
    <location>
        <begin position="48"/>
        <end position="68"/>
    </location>
</feature>
<dbReference type="EMBL" id="JACPUR010000019">
    <property type="protein sequence ID" value="MBI3127658.1"/>
    <property type="molecule type" value="Genomic_DNA"/>
</dbReference>
<gene>
    <name evidence="2" type="ORF">HYZ11_08660</name>
</gene>
<comment type="caution">
    <text evidence="2">The sequence shown here is derived from an EMBL/GenBank/DDBJ whole genome shotgun (WGS) entry which is preliminary data.</text>
</comment>
<evidence type="ECO:0000313" key="2">
    <source>
        <dbReference type="EMBL" id="MBI3127658.1"/>
    </source>
</evidence>
<sequence length="68" mass="7760">MITSRYLRLIERIEDQIDIEEGRKALEALRSGREKTVPFEKVAERLGLKPKAKPRSAPAKKGKGSKKR</sequence>
<proteinExistence type="predicted"/>
<evidence type="ECO:0000256" key="1">
    <source>
        <dbReference type="SAM" id="MobiDB-lite"/>
    </source>
</evidence>